<feature type="region of interest" description="Disordered" evidence="1">
    <location>
        <begin position="1"/>
        <end position="37"/>
    </location>
</feature>
<accession>A0A516X1U1</accession>
<feature type="transmembrane region" description="Helical" evidence="2">
    <location>
        <begin position="42"/>
        <end position="65"/>
    </location>
</feature>
<reference evidence="3 4" key="1">
    <citation type="submission" date="2019-07" db="EMBL/GenBank/DDBJ databases">
        <title>Tomitella cavernea sp. nov., an actinomycete isolated from soil.</title>
        <authorList>
            <person name="Cheng J."/>
        </authorList>
    </citation>
    <scope>NUCLEOTIDE SEQUENCE [LARGE SCALE GENOMIC DNA]</scope>
    <source>
        <strain evidence="3 4">HY188</strain>
    </source>
</reference>
<keyword evidence="2" id="KW-0812">Transmembrane</keyword>
<feature type="compositionally biased region" description="Basic residues" evidence="1">
    <location>
        <begin position="14"/>
        <end position="26"/>
    </location>
</feature>
<dbReference type="InterPro" id="IPR024244">
    <property type="entry name" value="DUF2537"/>
</dbReference>
<feature type="transmembrane region" description="Helical" evidence="2">
    <location>
        <begin position="71"/>
        <end position="90"/>
    </location>
</feature>
<feature type="compositionally biased region" description="Low complexity" evidence="1">
    <location>
        <begin position="28"/>
        <end position="37"/>
    </location>
</feature>
<dbReference type="RefSeq" id="WP_143907206.1">
    <property type="nucleotide sequence ID" value="NZ_CP041765.1"/>
</dbReference>
<dbReference type="KEGG" id="toy:FO059_06075"/>
<sequence>MVRGHVHQEAVNRGRPHHGTVHHGVHHGTGARSGGTARTTPYPAAGTVVSTMMAAWTAVFVAVAGLGLTAVSPWLAIAVNVVAAGVAATVAHRCRLATTVRWIVWGAVPGAILGWAALAVLAL</sequence>
<keyword evidence="2" id="KW-0472">Membrane</keyword>
<dbReference type="AlphaFoldDB" id="A0A516X1U1"/>
<protein>
    <submittedName>
        <fullName evidence="3">DUF2537 domain-containing protein</fullName>
    </submittedName>
</protein>
<gene>
    <name evidence="3" type="ORF">FO059_06075</name>
</gene>
<evidence type="ECO:0000256" key="1">
    <source>
        <dbReference type="SAM" id="MobiDB-lite"/>
    </source>
</evidence>
<keyword evidence="2" id="KW-1133">Transmembrane helix</keyword>
<dbReference type="EMBL" id="CP041765">
    <property type="protein sequence ID" value="QDQ96980.1"/>
    <property type="molecule type" value="Genomic_DNA"/>
</dbReference>
<keyword evidence="4" id="KW-1185">Reference proteome</keyword>
<organism evidence="3 4">
    <name type="scientific">Tomitella fengzijianii</name>
    <dbReference type="NCBI Taxonomy" id="2597660"/>
    <lineage>
        <taxon>Bacteria</taxon>
        <taxon>Bacillati</taxon>
        <taxon>Actinomycetota</taxon>
        <taxon>Actinomycetes</taxon>
        <taxon>Mycobacteriales</taxon>
        <taxon>Tomitella</taxon>
    </lineage>
</organism>
<evidence type="ECO:0000256" key="2">
    <source>
        <dbReference type="SAM" id="Phobius"/>
    </source>
</evidence>
<dbReference type="Pfam" id="PF10801">
    <property type="entry name" value="DUF2537"/>
    <property type="match status" value="1"/>
</dbReference>
<feature type="transmembrane region" description="Helical" evidence="2">
    <location>
        <begin position="102"/>
        <end position="122"/>
    </location>
</feature>
<name>A0A516X1U1_9ACTN</name>
<reference evidence="3 4" key="2">
    <citation type="submission" date="2019-07" db="EMBL/GenBank/DDBJ databases">
        <authorList>
            <person name="Huang Y."/>
        </authorList>
    </citation>
    <scope>NUCLEOTIDE SEQUENCE [LARGE SCALE GENOMIC DNA]</scope>
    <source>
        <strain evidence="3 4">HY188</strain>
    </source>
</reference>
<dbReference type="Proteomes" id="UP000317344">
    <property type="component" value="Chromosome"/>
</dbReference>
<proteinExistence type="predicted"/>
<feature type="compositionally biased region" description="Basic and acidic residues" evidence="1">
    <location>
        <begin position="1"/>
        <end position="12"/>
    </location>
</feature>
<evidence type="ECO:0000313" key="4">
    <source>
        <dbReference type="Proteomes" id="UP000317344"/>
    </source>
</evidence>
<evidence type="ECO:0000313" key="3">
    <source>
        <dbReference type="EMBL" id="QDQ96980.1"/>
    </source>
</evidence>